<dbReference type="Proteomes" id="UP001302812">
    <property type="component" value="Unassembled WGS sequence"/>
</dbReference>
<keyword evidence="4" id="KW-1185">Reference proteome</keyword>
<comment type="caution">
    <text evidence="3">The sequence shown here is derived from an EMBL/GenBank/DDBJ whole genome shotgun (WGS) entry which is preliminary data.</text>
</comment>
<dbReference type="GeneID" id="89932829"/>
<dbReference type="PANTHER" id="PTHR38788">
    <property type="entry name" value="CLR5 DOMAIN-CONTAINING PROTEIN"/>
    <property type="match status" value="1"/>
</dbReference>
<evidence type="ECO:0000256" key="1">
    <source>
        <dbReference type="SAM" id="MobiDB-lite"/>
    </source>
</evidence>
<reference evidence="3" key="1">
    <citation type="journal article" date="2023" name="Mol. Phylogenet. Evol.">
        <title>Genome-scale phylogeny and comparative genomics of the fungal order Sordariales.</title>
        <authorList>
            <person name="Hensen N."/>
            <person name="Bonometti L."/>
            <person name="Westerberg I."/>
            <person name="Brannstrom I.O."/>
            <person name="Guillou S."/>
            <person name="Cros-Aarteil S."/>
            <person name="Calhoun S."/>
            <person name="Haridas S."/>
            <person name="Kuo A."/>
            <person name="Mondo S."/>
            <person name="Pangilinan J."/>
            <person name="Riley R."/>
            <person name="LaButti K."/>
            <person name="Andreopoulos B."/>
            <person name="Lipzen A."/>
            <person name="Chen C."/>
            <person name="Yan M."/>
            <person name="Daum C."/>
            <person name="Ng V."/>
            <person name="Clum A."/>
            <person name="Steindorff A."/>
            <person name="Ohm R.A."/>
            <person name="Martin F."/>
            <person name="Silar P."/>
            <person name="Natvig D.O."/>
            <person name="Lalanne C."/>
            <person name="Gautier V."/>
            <person name="Ament-Velasquez S.L."/>
            <person name="Kruys A."/>
            <person name="Hutchinson M.I."/>
            <person name="Powell A.J."/>
            <person name="Barry K."/>
            <person name="Miller A.N."/>
            <person name="Grigoriev I.V."/>
            <person name="Debuchy R."/>
            <person name="Gladieux P."/>
            <person name="Hiltunen Thoren M."/>
            <person name="Johannesson H."/>
        </authorList>
    </citation>
    <scope>NUCLEOTIDE SEQUENCE</scope>
    <source>
        <strain evidence="3">CBS 508.74</strain>
    </source>
</reference>
<name>A0AAN6TBN6_9PEZI</name>
<dbReference type="InterPro" id="IPR025676">
    <property type="entry name" value="Clr5_dom"/>
</dbReference>
<dbReference type="EMBL" id="MU853346">
    <property type="protein sequence ID" value="KAK4111402.1"/>
    <property type="molecule type" value="Genomic_DNA"/>
</dbReference>
<evidence type="ECO:0000313" key="4">
    <source>
        <dbReference type="Proteomes" id="UP001302812"/>
    </source>
</evidence>
<evidence type="ECO:0000313" key="3">
    <source>
        <dbReference type="EMBL" id="KAK4111402.1"/>
    </source>
</evidence>
<dbReference type="RefSeq" id="XP_064668972.1">
    <property type="nucleotide sequence ID" value="XM_064808706.1"/>
</dbReference>
<organism evidence="3 4">
    <name type="scientific">Canariomyces notabilis</name>
    <dbReference type="NCBI Taxonomy" id="2074819"/>
    <lineage>
        <taxon>Eukaryota</taxon>
        <taxon>Fungi</taxon>
        <taxon>Dikarya</taxon>
        <taxon>Ascomycota</taxon>
        <taxon>Pezizomycotina</taxon>
        <taxon>Sordariomycetes</taxon>
        <taxon>Sordariomycetidae</taxon>
        <taxon>Sordariales</taxon>
        <taxon>Chaetomiaceae</taxon>
        <taxon>Canariomyces</taxon>
    </lineage>
</organism>
<dbReference type="Pfam" id="PF14420">
    <property type="entry name" value="Clr5"/>
    <property type="match status" value="1"/>
</dbReference>
<reference evidence="3" key="2">
    <citation type="submission" date="2023-05" db="EMBL/GenBank/DDBJ databases">
        <authorList>
            <consortium name="Lawrence Berkeley National Laboratory"/>
            <person name="Steindorff A."/>
            <person name="Hensen N."/>
            <person name="Bonometti L."/>
            <person name="Westerberg I."/>
            <person name="Brannstrom I.O."/>
            <person name="Guillou S."/>
            <person name="Cros-Aarteil S."/>
            <person name="Calhoun S."/>
            <person name="Haridas S."/>
            <person name="Kuo A."/>
            <person name="Mondo S."/>
            <person name="Pangilinan J."/>
            <person name="Riley R."/>
            <person name="Labutti K."/>
            <person name="Andreopoulos B."/>
            <person name="Lipzen A."/>
            <person name="Chen C."/>
            <person name="Yanf M."/>
            <person name="Daum C."/>
            <person name="Ng V."/>
            <person name="Clum A."/>
            <person name="Ohm R."/>
            <person name="Martin F."/>
            <person name="Silar P."/>
            <person name="Natvig D."/>
            <person name="Lalanne C."/>
            <person name="Gautier V."/>
            <person name="Ament-Velasquez S.L."/>
            <person name="Kruys A."/>
            <person name="Hutchinson M.I."/>
            <person name="Powell A.J."/>
            <person name="Barry K."/>
            <person name="Miller A.N."/>
            <person name="Grigoriev I.V."/>
            <person name="Debuchy R."/>
            <person name="Gladieux P."/>
            <person name="Thoren M.H."/>
            <person name="Johannesson H."/>
        </authorList>
    </citation>
    <scope>NUCLEOTIDE SEQUENCE</scope>
    <source>
        <strain evidence="3">CBS 508.74</strain>
    </source>
</reference>
<feature type="domain" description="Clr5" evidence="2">
    <location>
        <begin position="1"/>
        <end position="54"/>
    </location>
</feature>
<protein>
    <recommendedName>
        <fullName evidence="2">Clr5 domain-containing protein</fullName>
    </recommendedName>
</protein>
<dbReference type="PANTHER" id="PTHR38788:SF3">
    <property type="entry name" value="CLR5 DOMAIN-CONTAINING PROTEIN"/>
    <property type="match status" value="1"/>
</dbReference>
<gene>
    <name evidence="3" type="ORF">N656DRAFT_160538</name>
</gene>
<proteinExistence type="predicted"/>
<accession>A0AAN6TBN6</accession>
<evidence type="ECO:0000259" key="2">
    <source>
        <dbReference type="Pfam" id="PF14420"/>
    </source>
</evidence>
<sequence>MTKQWERYREIIIAEYKGQNKPLHAVQRIMKEKYGFKASTRAYRSRLDRWEVHKYARRKRIRSMSPRRGSISGDAGGPSLRQSPDVEESSARAASPTTPTDLRSPDLCGLGPMAGFQRTSSTNLVEPRIQYDQFTVSPHAAAFQNTAFPSGHFGPRIDSFDQQGFGCYPPSPLSLPRQAPKERMIAMPDRTTLLHRNNSTGIYGAYGYSIDLLNSGG</sequence>
<dbReference type="AlphaFoldDB" id="A0AAN6TBN6"/>
<feature type="region of interest" description="Disordered" evidence="1">
    <location>
        <begin position="61"/>
        <end position="106"/>
    </location>
</feature>